<dbReference type="AlphaFoldDB" id="A0ABD1NXX1"/>
<sequence length="106" mass="11484">MSSAGAIRAGGWVPPIRSSSANIQIGRSPSGHIIPLNIPKGYIVYNSETKLDRMLMGSLRRTPGSAFYIGRLDGLSTSDHRLGFLHWTRGWTLYVGPQAALCTSDP</sequence>
<evidence type="ECO:0000313" key="2">
    <source>
        <dbReference type="Proteomes" id="UP001604277"/>
    </source>
</evidence>
<proteinExistence type="predicted"/>
<dbReference type="Proteomes" id="UP001604277">
    <property type="component" value="Unassembled WGS sequence"/>
</dbReference>
<accession>A0ABD1NXX1</accession>
<reference evidence="2" key="1">
    <citation type="submission" date="2024-07" db="EMBL/GenBank/DDBJ databases">
        <title>Two chromosome-level genome assemblies of Korean endemic species Abeliophyllum distichum and Forsythia ovata (Oleaceae).</title>
        <authorList>
            <person name="Jang H."/>
        </authorList>
    </citation>
    <scope>NUCLEOTIDE SEQUENCE [LARGE SCALE GENOMIC DNA]</scope>
</reference>
<evidence type="ECO:0000313" key="1">
    <source>
        <dbReference type="EMBL" id="KAL2456462.1"/>
    </source>
</evidence>
<dbReference type="EMBL" id="JBFOLJ010000064">
    <property type="protein sequence ID" value="KAL2456462.1"/>
    <property type="molecule type" value="Genomic_DNA"/>
</dbReference>
<organism evidence="1 2">
    <name type="scientific">Forsythia ovata</name>
    <dbReference type="NCBI Taxonomy" id="205694"/>
    <lineage>
        <taxon>Eukaryota</taxon>
        <taxon>Viridiplantae</taxon>
        <taxon>Streptophyta</taxon>
        <taxon>Embryophyta</taxon>
        <taxon>Tracheophyta</taxon>
        <taxon>Spermatophyta</taxon>
        <taxon>Magnoliopsida</taxon>
        <taxon>eudicotyledons</taxon>
        <taxon>Gunneridae</taxon>
        <taxon>Pentapetalae</taxon>
        <taxon>asterids</taxon>
        <taxon>lamiids</taxon>
        <taxon>Lamiales</taxon>
        <taxon>Oleaceae</taxon>
        <taxon>Forsythieae</taxon>
        <taxon>Forsythia</taxon>
    </lineage>
</organism>
<protein>
    <submittedName>
        <fullName evidence="1">Uncharacterized protein</fullName>
    </submittedName>
</protein>
<comment type="caution">
    <text evidence="1">The sequence shown here is derived from an EMBL/GenBank/DDBJ whole genome shotgun (WGS) entry which is preliminary data.</text>
</comment>
<gene>
    <name evidence="1" type="ORF">Fot_56848</name>
</gene>
<keyword evidence="2" id="KW-1185">Reference proteome</keyword>
<name>A0ABD1NXX1_9LAMI</name>